<protein>
    <recommendedName>
        <fullName evidence="2">DUF218 domain-containing protein</fullName>
    </recommendedName>
</protein>
<dbReference type="GO" id="GO:0005886">
    <property type="term" value="C:plasma membrane"/>
    <property type="evidence" value="ECO:0007669"/>
    <property type="project" value="TreeGrafter"/>
</dbReference>
<feature type="transmembrane region" description="Helical" evidence="1">
    <location>
        <begin position="6"/>
        <end position="28"/>
    </location>
</feature>
<feature type="transmembrane region" description="Helical" evidence="1">
    <location>
        <begin position="69"/>
        <end position="91"/>
    </location>
</feature>
<proteinExistence type="predicted"/>
<dbReference type="Pfam" id="PF02698">
    <property type="entry name" value="DUF218"/>
    <property type="match status" value="1"/>
</dbReference>
<evidence type="ECO:0000259" key="2">
    <source>
        <dbReference type="Pfam" id="PF02698"/>
    </source>
</evidence>
<dbReference type="Proteomes" id="UP000230767">
    <property type="component" value="Unassembled WGS sequence"/>
</dbReference>
<name>A0A2M7R7W0_9BACT</name>
<dbReference type="PANTHER" id="PTHR30336">
    <property type="entry name" value="INNER MEMBRANE PROTEIN, PROBABLE PERMEASE"/>
    <property type="match status" value="1"/>
</dbReference>
<organism evidence="3 4">
    <name type="scientific">Candidatus Nealsonbacteria bacterium CG_4_10_14_0_8_um_filter_37_14</name>
    <dbReference type="NCBI Taxonomy" id="1974684"/>
    <lineage>
        <taxon>Bacteria</taxon>
        <taxon>Candidatus Nealsoniibacteriota</taxon>
    </lineage>
</organism>
<accession>A0A2M7R7W0</accession>
<evidence type="ECO:0000313" key="4">
    <source>
        <dbReference type="Proteomes" id="UP000230767"/>
    </source>
</evidence>
<evidence type="ECO:0000313" key="3">
    <source>
        <dbReference type="EMBL" id="PIY89727.1"/>
    </source>
</evidence>
<comment type="caution">
    <text evidence="3">The sequence shown here is derived from an EMBL/GenBank/DDBJ whole genome shotgun (WGS) entry which is preliminary data.</text>
</comment>
<dbReference type="InterPro" id="IPR051599">
    <property type="entry name" value="Cell_Envelope_Assoc"/>
</dbReference>
<dbReference type="CDD" id="cd06259">
    <property type="entry name" value="YdcF-like"/>
    <property type="match status" value="1"/>
</dbReference>
<evidence type="ECO:0000256" key="1">
    <source>
        <dbReference type="SAM" id="Phobius"/>
    </source>
</evidence>
<keyword evidence="1" id="KW-0812">Transmembrane</keyword>
<reference evidence="4" key="1">
    <citation type="submission" date="2017-09" db="EMBL/GenBank/DDBJ databases">
        <title>Depth-based differentiation of microbial function through sediment-hosted aquifers and enrichment of novel symbionts in the deep terrestrial subsurface.</title>
        <authorList>
            <person name="Probst A.J."/>
            <person name="Ladd B."/>
            <person name="Jarett J.K."/>
            <person name="Geller-Mcgrath D.E."/>
            <person name="Sieber C.M.K."/>
            <person name="Emerson J.B."/>
            <person name="Anantharaman K."/>
            <person name="Thomas B.C."/>
            <person name="Malmstrom R."/>
            <person name="Stieglmeier M."/>
            <person name="Klingl A."/>
            <person name="Woyke T."/>
            <person name="Ryan C.M."/>
            <person name="Banfield J.F."/>
        </authorList>
    </citation>
    <scope>NUCLEOTIDE SEQUENCE [LARGE SCALE GENOMIC DNA]</scope>
</reference>
<dbReference type="InterPro" id="IPR014729">
    <property type="entry name" value="Rossmann-like_a/b/a_fold"/>
</dbReference>
<dbReference type="EMBL" id="PFLW01000003">
    <property type="protein sequence ID" value="PIY89727.1"/>
    <property type="molecule type" value="Genomic_DNA"/>
</dbReference>
<dbReference type="Gene3D" id="3.40.50.620">
    <property type="entry name" value="HUPs"/>
    <property type="match status" value="1"/>
</dbReference>
<sequence>MIAFKVFQIFLLPSCFIFILLILGLVLLKCEAFKVLPSEASRFLNAKHSRFCRALARQVLISKKRVGKILIILGIVFYYFFSITPIADLIISPLENQYKFSAPALDNVENIVLLIGGVKKGDLPISSKLEESSLFRAIKAVEIYFELTHKPNIIISGSDPLFPSNRPAKEIAKFIQNLNIPEENIILEEKSKNTYQSAKEVKKIIGQSPFVLVTSAYHLPRSVYIFRKMGLDPIPLPADFKAEENYHILDFFPDPQNLRKCDLAFHEYFGILYYKVLPR</sequence>
<keyword evidence="1" id="KW-0472">Membrane</keyword>
<keyword evidence="1" id="KW-1133">Transmembrane helix</keyword>
<dbReference type="AlphaFoldDB" id="A0A2M7R7W0"/>
<dbReference type="PANTHER" id="PTHR30336:SF4">
    <property type="entry name" value="ENVELOPE BIOGENESIS FACTOR ELYC"/>
    <property type="match status" value="1"/>
</dbReference>
<gene>
    <name evidence="3" type="ORF">COY73_00095</name>
</gene>
<dbReference type="GO" id="GO:0043164">
    <property type="term" value="P:Gram-negative-bacterium-type cell wall biogenesis"/>
    <property type="evidence" value="ECO:0007669"/>
    <property type="project" value="TreeGrafter"/>
</dbReference>
<feature type="domain" description="DUF218" evidence="2">
    <location>
        <begin position="111"/>
        <end position="270"/>
    </location>
</feature>
<dbReference type="InterPro" id="IPR003848">
    <property type="entry name" value="DUF218"/>
</dbReference>
<dbReference type="GO" id="GO:0000270">
    <property type="term" value="P:peptidoglycan metabolic process"/>
    <property type="evidence" value="ECO:0007669"/>
    <property type="project" value="TreeGrafter"/>
</dbReference>